<organism evidence="2 3">
    <name type="scientific">Natrinema salsiterrestre</name>
    <dbReference type="NCBI Taxonomy" id="2950540"/>
    <lineage>
        <taxon>Archaea</taxon>
        <taxon>Methanobacteriati</taxon>
        <taxon>Methanobacteriota</taxon>
        <taxon>Stenosarchaea group</taxon>
        <taxon>Halobacteria</taxon>
        <taxon>Halobacteriales</taxon>
        <taxon>Natrialbaceae</taxon>
        <taxon>Natrinema</taxon>
    </lineage>
</organism>
<evidence type="ECO:0000313" key="3">
    <source>
        <dbReference type="Proteomes" id="UP001154061"/>
    </source>
</evidence>
<keyword evidence="1" id="KW-0812">Transmembrane</keyword>
<feature type="transmembrane region" description="Helical" evidence="1">
    <location>
        <begin position="115"/>
        <end position="138"/>
    </location>
</feature>
<keyword evidence="3" id="KW-1185">Reference proteome</keyword>
<dbReference type="EMBL" id="JAMQOT010000007">
    <property type="protein sequence ID" value="MDF9747485.1"/>
    <property type="molecule type" value="Genomic_DNA"/>
</dbReference>
<dbReference type="Proteomes" id="UP001154061">
    <property type="component" value="Unassembled WGS sequence"/>
</dbReference>
<feature type="transmembrane region" description="Helical" evidence="1">
    <location>
        <begin position="89"/>
        <end position="109"/>
    </location>
</feature>
<evidence type="ECO:0000313" key="2">
    <source>
        <dbReference type="EMBL" id="MDF9747485.1"/>
    </source>
</evidence>
<feature type="transmembrane region" description="Helical" evidence="1">
    <location>
        <begin position="21"/>
        <end position="39"/>
    </location>
</feature>
<gene>
    <name evidence="2" type="ORF">NDI89_18015</name>
</gene>
<reference evidence="2" key="1">
    <citation type="submission" date="2022-06" db="EMBL/GenBank/DDBJ databases">
        <title>Natrinema sp. a new haloarchaeum isolate from saline soil.</title>
        <authorList>
            <person name="Strakova D."/>
            <person name="Galisteo C."/>
            <person name="Sanchez-Porro C."/>
            <person name="Ventosa A."/>
        </authorList>
    </citation>
    <scope>NUCLEOTIDE SEQUENCE</scope>
    <source>
        <strain evidence="2">S1CR25-10</strain>
    </source>
</reference>
<protein>
    <submittedName>
        <fullName evidence="2">Uncharacterized protein</fullName>
    </submittedName>
</protein>
<dbReference type="RefSeq" id="WP_277523534.1">
    <property type="nucleotide sequence ID" value="NZ_JAMQOT010000007.1"/>
</dbReference>
<keyword evidence="1" id="KW-1133">Transmembrane helix</keyword>
<sequence>MTDSRDAASNSSGDGQLSPDLIAAVAGVVDVPVFAYLGLLLFEDLAFGAVVGVLVGLGTYLFLPAAIADDEDRGPDETPSVDATHPLRGFHRTAAGLALPPAGILLFAWRLVSDALVVGVLATLVIAAVIYVSLAVLLPRRLA</sequence>
<accession>A0A9Q4L7P8</accession>
<dbReference type="AlphaFoldDB" id="A0A9Q4L7P8"/>
<proteinExistence type="predicted"/>
<name>A0A9Q4L7P8_9EURY</name>
<feature type="transmembrane region" description="Helical" evidence="1">
    <location>
        <begin position="45"/>
        <end position="68"/>
    </location>
</feature>
<keyword evidence="1" id="KW-0472">Membrane</keyword>
<evidence type="ECO:0000256" key="1">
    <source>
        <dbReference type="SAM" id="Phobius"/>
    </source>
</evidence>
<comment type="caution">
    <text evidence="2">The sequence shown here is derived from an EMBL/GenBank/DDBJ whole genome shotgun (WGS) entry which is preliminary data.</text>
</comment>